<name>A0ABQ1Y2J8_9BACL</name>
<proteinExistence type="predicted"/>
<feature type="compositionally biased region" description="Basic residues" evidence="1">
    <location>
        <begin position="157"/>
        <end position="166"/>
    </location>
</feature>
<gene>
    <name evidence="2" type="ORF">GCM10008013_00770</name>
</gene>
<organism evidence="2 3">
    <name type="scientific">Paenibacillus segetis</name>
    <dbReference type="NCBI Taxonomy" id="1325360"/>
    <lineage>
        <taxon>Bacteria</taxon>
        <taxon>Bacillati</taxon>
        <taxon>Bacillota</taxon>
        <taxon>Bacilli</taxon>
        <taxon>Bacillales</taxon>
        <taxon>Paenibacillaceae</taxon>
        <taxon>Paenibacillus</taxon>
    </lineage>
</organism>
<feature type="compositionally biased region" description="Basic and acidic residues" evidence="1">
    <location>
        <begin position="128"/>
        <end position="138"/>
    </location>
</feature>
<sequence length="265" mass="29727">MTHAFIIEPTTYNAFENEEALIDKCKEWGLLSDKAVKAKAFFYRGNGVNLPCDIVGYVDNITAVIELDNKQKHCIHPSYLKEMQAANYGQKTSNMAEESISIESDNVELEGIKEEAIPPVEAKTQLPELDKPESKESSITDIVDISEAPESPEPPKTKPKKEKKQKLQLPEEKVKMTAIVQEFTTVPNHFSDNDDEVVIYEAVTIIEPELEVGEAWSSHSATLKKHELAIGDKITFEAKIVAKKLTKYPVPYKINNPAKIQKVES</sequence>
<feature type="region of interest" description="Disordered" evidence="1">
    <location>
        <begin position="119"/>
        <end position="169"/>
    </location>
</feature>
<reference evidence="3" key="1">
    <citation type="journal article" date="2019" name="Int. J. Syst. Evol. Microbiol.">
        <title>The Global Catalogue of Microorganisms (GCM) 10K type strain sequencing project: providing services to taxonomists for standard genome sequencing and annotation.</title>
        <authorList>
            <consortium name="The Broad Institute Genomics Platform"/>
            <consortium name="The Broad Institute Genome Sequencing Center for Infectious Disease"/>
            <person name="Wu L."/>
            <person name="Ma J."/>
        </authorList>
    </citation>
    <scope>NUCLEOTIDE SEQUENCE [LARGE SCALE GENOMIC DNA]</scope>
    <source>
        <strain evidence="3">CGMCC 1.12769</strain>
    </source>
</reference>
<evidence type="ECO:0000313" key="2">
    <source>
        <dbReference type="EMBL" id="GGH09633.1"/>
    </source>
</evidence>
<accession>A0ABQ1Y2J8</accession>
<evidence type="ECO:0000256" key="1">
    <source>
        <dbReference type="SAM" id="MobiDB-lite"/>
    </source>
</evidence>
<protein>
    <submittedName>
        <fullName evidence="2">Uncharacterized protein</fullName>
    </submittedName>
</protein>
<comment type="caution">
    <text evidence="2">The sequence shown here is derived from an EMBL/GenBank/DDBJ whole genome shotgun (WGS) entry which is preliminary data.</text>
</comment>
<keyword evidence="3" id="KW-1185">Reference proteome</keyword>
<dbReference type="Proteomes" id="UP000659344">
    <property type="component" value="Unassembled WGS sequence"/>
</dbReference>
<dbReference type="EMBL" id="BMFT01000001">
    <property type="protein sequence ID" value="GGH09633.1"/>
    <property type="molecule type" value="Genomic_DNA"/>
</dbReference>
<evidence type="ECO:0000313" key="3">
    <source>
        <dbReference type="Proteomes" id="UP000659344"/>
    </source>
</evidence>
<dbReference type="RefSeq" id="WP_188534733.1">
    <property type="nucleotide sequence ID" value="NZ_BMFT01000001.1"/>
</dbReference>